<dbReference type="AlphaFoldDB" id="A0A9X9EQ70"/>
<sequence>MNELGNSSDLSVRMIESPHDKSVQAAVIHLDGLADATIINENIVKSLIDWFKENKQ</sequence>
<dbReference type="Proteomes" id="UP000309170">
    <property type="component" value="Unassembled WGS sequence"/>
</dbReference>
<organism evidence="1 2">
    <name type="scientific">Peribacillus simplex</name>
    <dbReference type="NCBI Taxonomy" id="1478"/>
    <lineage>
        <taxon>Bacteria</taxon>
        <taxon>Bacillati</taxon>
        <taxon>Bacillota</taxon>
        <taxon>Bacilli</taxon>
        <taxon>Bacillales</taxon>
        <taxon>Bacillaceae</taxon>
        <taxon>Peribacillus</taxon>
    </lineage>
</organism>
<gene>
    <name evidence="1" type="ORF">FC678_25685</name>
</gene>
<evidence type="ECO:0000313" key="1">
    <source>
        <dbReference type="EMBL" id="TKH02740.1"/>
    </source>
</evidence>
<name>A0A9X9EQ70_9BACI</name>
<proteinExistence type="predicted"/>
<reference evidence="1 2" key="1">
    <citation type="journal article" date="2019" name="Environ. Microbiol.">
        <title>An active ?-lactamase is a part of an orchestrated cell wall stress resistance network of Bacillus subtilis and related rhizosphere species.</title>
        <authorList>
            <person name="Bucher T."/>
            <person name="Keren-Paz A."/>
            <person name="Hausser J."/>
            <person name="Olender T."/>
            <person name="Cytryn E."/>
            <person name="Kolodkin-Gal I."/>
        </authorList>
    </citation>
    <scope>NUCLEOTIDE SEQUENCE [LARGE SCALE GENOMIC DNA]</scope>
    <source>
        <strain evidence="1 2">I4</strain>
    </source>
</reference>
<protein>
    <submittedName>
        <fullName evidence="1">Spore germination protein</fullName>
    </submittedName>
</protein>
<evidence type="ECO:0000313" key="2">
    <source>
        <dbReference type="Proteomes" id="UP000309170"/>
    </source>
</evidence>
<feature type="non-terminal residue" evidence="1">
    <location>
        <position position="56"/>
    </location>
</feature>
<accession>A0A9X9EQ70</accession>
<comment type="caution">
    <text evidence="1">The sequence shown here is derived from an EMBL/GenBank/DDBJ whole genome shotgun (WGS) entry which is preliminary data.</text>
</comment>
<dbReference type="EMBL" id="SZNT01000738">
    <property type="protein sequence ID" value="TKH02740.1"/>
    <property type="molecule type" value="Genomic_DNA"/>
</dbReference>